<dbReference type="AlphaFoldDB" id="A0A318TJP8"/>
<feature type="transmembrane region" description="Helical" evidence="1">
    <location>
        <begin position="203"/>
        <end position="220"/>
    </location>
</feature>
<dbReference type="PANTHER" id="PTHR35342">
    <property type="entry name" value="TRICARBOXYLIC TRANSPORT PROTEIN"/>
    <property type="match status" value="1"/>
</dbReference>
<keyword evidence="1" id="KW-1133">Transmembrane helix</keyword>
<feature type="transmembrane region" description="Helical" evidence="1">
    <location>
        <begin position="138"/>
        <end position="159"/>
    </location>
</feature>
<dbReference type="Proteomes" id="UP000247454">
    <property type="component" value="Unassembled WGS sequence"/>
</dbReference>
<feature type="domain" description="DUF112" evidence="2">
    <location>
        <begin position="20"/>
        <end position="438"/>
    </location>
</feature>
<accession>A0A318TJP8</accession>
<keyword evidence="1" id="KW-0812">Transmembrane</keyword>
<feature type="transmembrane region" description="Helical" evidence="1">
    <location>
        <begin position="354"/>
        <end position="380"/>
    </location>
</feature>
<comment type="caution">
    <text evidence="3">The sequence shown here is derived from an EMBL/GenBank/DDBJ whole genome shotgun (WGS) entry which is preliminary data.</text>
</comment>
<reference evidence="3 4" key="1">
    <citation type="submission" date="2018-06" db="EMBL/GenBank/DDBJ databases">
        <title>Genomic Encyclopedia of Type Strains, Phase III (KMG-III): the genomes of soil and plant-associated and newly described type strains.</title>
        <authorList>
            <person name="Whitman W."/>
        </authorList>
    </citation>
    <scope>NUCLEOTIDE SEQUENCE [LARGE SCALE GENOMIC DNA]</scope>
    <source>
        <strain evidence="3 4">ORS 1419</strain>
    </source>
</reference>
<evidence type="ECO:0000259" key="2">
    <source>
        <dbReference type="Pfam" id="PF01970"/>
    </source>
</evidence>
<dbReference type="RefSeq" id="WP_110748886.1">
    <property type="nucleotide sequence ID" value="NZ_QJTF01000003.1"/>
</dbReference>
<gene>
    <name evidence="3" type="ORF">C7477_10316</name>
</gene>
<dbReference type="InterPro" id="IPR002823">
    <property type="entry name" value="DUF112_TM"/>
</dbReference>
<name>A0A318TJP8_9HYPH</name>
<keyword evidence="1" id="KW-0472">Membrane</keyword>
<evidence type="ECO:0000313" key="3">
    <source>
        <dbReference type="EMBL" id="PYE89510.1"/>
    </source>
</evidence>
<dbReference type="PANTHER" id="PTHR35342:SF5">
    <property type="entry name" value="TRICARBOXYLIC TRANSPORT PROTEIN"/>
    <property type="match status" value="1"/>
</dbReference>
<feature type="transmembrane region" description="Helical" evidence="1">
    <location>
        <begin position="257"/>
        <end position="279"/>
    </location>
</feature>
<dbReference type="OrthoDB" id="9806425at2"/>
<feature type="transmembrane region" description="Helical" evidence="1">
    <location>
        <begin position="108"/>
        <end position="132"/>
    </location>
</feature>
<dbReference type="EMBL" id="QJTF01000003">
    <property type="protein sequence ID" value="PYE89510.1"/>
    <property type="molecule type" value="Genomic_DNA"/>
</dbReference>
<evidence type="ECO:0000313" key="4">
    <source>
        <dbReference type="Proteomes" id="UP000247454"/>
    </source>
</evidence>
<organism evidence="3 4">
    <name type="scientific">Phyllobacterium leguminum</name>
    <dbReference type="NCBI Taxonomy" id="314237"/>
    <lineage>
        <taxon>Bacteria</taxon>
        <taxon>Pseudomonadati</taxon>
        <taxon>Pseudomonadota</taxon>
        <taxon>Alphaproteobacteria</taxon>
        <taxon>Hyphomicrobiales</taxon>
        <taxon>Phyllobacteriaceae</taxon>
        <taxon>Phyllobacterium</taxon>
    </lineage>
</organism>
<keyword evidence="4" id="KW-1185">Reference proteome</keyword>
<proteinExistence type="predicted"/>
<protein>
    <submittedName>
        <fullName evidence="3">TctA family transporter</fullName>
    </submittedName>
</protein>
<feature type="transmembrane region" description="Helical" evidence="1">
    <location>
        <begin position="413"/>
        <end position="430"/>
    </location>
</feature>
<sequence length="500" mass="52501">MDLFNNLALGFATAASPWNLLFCFTGVMLGTLIGVLPGIGATATIAMLLPITFQLEPVSALIMLAGIYYGAQYGGSTTAILINMPGESSSAVTAIDGYQMARNGRAGVALATAAIGSFFAGTVSTFLVAIFAPPLTAIALQFGAAEYFSLMVVGLISSIALAHGSVVKALAMVVLGLLLGLVGTDINTGTPRFILGIRDLSDGLNFVAMAVGVFGIAEILRNLENEHERSVMIKKVTGLMPTREDFKRMAAPILRGTALGSALGILPGGGAILASFASYTVEKRVAKEPQTFGKGAIEGVAGPEAANNAGAQTSFIPMLTLGIPANPVMALMIGAMIIQGIVPGPNVATEQPALFWGIIASMWIGNLMLIVLNLPMIGLWVKLLTIPYYLLFPIILAFCSIGVYSVNSNVSDLYSVAFFGLIGYVLVKLHCEPAPLLLGFVLGPLLEENLRRAMIISRGDPTVFLTRPISATLLAIALAVLVIVLLPSINRKREEIFVED</sequence>
<feature type="transmembrane region" description="Helical" evidence="1">
    <location>
        <begin position="469"/>
        <end position="489"/>
    </location>
</feature>
<feature type="transmembrane region" description="Helical" evidence="1">
    <location>
        <begin position="323"/>
        <end position="342"/>
    </location>
</feature>
<feature type="transmembrane region" description="Helical" evidence="1">
    <location>
        <begin position="386"/>
        <end position="406"/>
    </location>
</feature>
<dbReference type="Pfam" id="PF01970">
    <property type="entry name" value="TctA"/>
    <property type="match status" value="1"/>
</dbReference>
<evidence type="ECO:0000256" key="1">
    <source>
        <dbReference type="SAM" id="Phobius"/>
    </source>
</evidence>